<dbReference type="Proteomes" id="UP000184047">
    <property type="component" value="Unassembled WGS sequence"/>
</dbReference>
<feature type="chain" id="PRO_5012274217" description="DUF4369 domain-containing protein" evidence="1">
    <location>
        <begin position="20"/>
        <end position="273"/>
    </location>
</feature>
<sequence length="273" mass="31449">MNKKLLFAIFCVLNLVMNAQENARNQENDIAEFQLEDGSSFKANSVNAVTKTINMGQLIVHNRISAFQYTTQAGEKTKEINSKDVKKIIYYNGDEISQIQEKIKVKTVDKKGGLSNDTAETFEYLLYDGKIKLYSSNVFECMGLNACYYTHSNFYIQKSGEPYTVLAVKQKSQFNSKMGSSIENIVDAFRAVAGDCGSFNQYLNSFEKEMMQEKHLDKTLQKEYQEIYKTTLQEVKKDREQTKRLFYIVGDKIQNRQAEIYIGIIKEYEKNCP</sequence>
<dbReference type="EMBL" id="FQWT01000007">
    <property type="protein sequence ID" value="SHH79412.1"/>
    <property type="molecule type" value="Genomic_DNA"/>
</dbReference>
<dbReference type="AlphaFoldDB" id="A0A1M5VVY2"/>
<keyword evidence="3" id="KW-1185">Reference proteome</keyword>
<protein>
    <recommendedName>
        <fullName evidence="4">DUF4369 domain-containing protein</fullName>
    </recommendedName>
</protein>
<proteinExistence type="predicted"/>
<evidence type="ECO:0000313" key="3">
    <source>
        <dbReference type="Proteomes" id="UP000184047"/>
    </source>
</evidence>
<keyword evidence="1" id="KW-0732">Signal</keyword>
<evidence type="ECO:0000313" key="2">
    <source>
        <dbReference type="EMBL" id="SHH79412.1"/>
    </source>
</evidence>
<name>A0A1M5VVY2_9FLAO</name>
<gene>
    <name evidence="2" type="ORF">SAMN05421866_3759</name>
</gene>
<feature type="signal peptide" evidence="1">
    <location>
        <begin position="1"/>
        <end position="19"/>
    </location>
</feature>
<evidence type="ECO:0000256" key="1">
    <source>
        <dbReference type="SAM" id="SignalP"/>
    </source>
</evidence>
<organism evidence="2 3">
    <name type="scientific">Chryseobacterium oranimense</name>
    <dbReference type="NCBI Taxonomy" id="421058"/>
    <lineage>
        <taxon>Bacteria</taxon>
        <taxon>Pseudomonadati</taxon>
        <taxon>Bacteroidota</taxon>
        <taxon>Flavobacteriia</taxon>
        <taxon>Flavobacteriales</taxon>
        <taxon>Weeksellaceae</taxon>
        <taxon>Chryseobacterium group</taxon>
        <taxon>Chryseobacterium</taxon>
    </lineage>
</organism>
<reference evidence="3" key="1">
    <citation type="submission" date="2016-11" db="EMBL/GenBank/DDBJ databases">
        <authorList>
            <person name="Varghese N."/>
            <person name="Submissions S."/>
        </authorList>
    </citation>
    <scope>NUCLEOTIDE SEQUENCE [LARGE SCALE GENOMIC DNA]</scope>
    <source>
        <strain evidence="3">DSM 19055</strain>
    </source>
</reference>
<dbReference type="RefSeq" id="WP_073065815.1">
    <property type="nucleotide sequence ID" value="NZ_FQWT01000007.1"/>
</dbReference>
<dbReference type="OrthoDB" id="1366264at2"/>
<accession>A0A1M5VVY2</accession>
<evidence type="ECO:0008006" key="4">
    <source>
        <dbReference type="Google" id="ProtNLM"/>
    </source>
</evidence>